<feature type="domain" description="TonB C-terminal" evidence="7">
    <location>
        <begin position="182"/>
        <end position="243"/>
    </location>
</feature>
<reference evidence="8 9" key="1">
    <citation type="submission" date="2016-08" db="EMBL/GenBank/DDBJ databases">
        <authorList>
            <person name="Seilhamer J.J."/>
        </authorList>
    </citation>
    <scope>NUCLEOTIDE SEQUENCE [LARGE SCALE GENOMIC DNA]</scope>
    <source>
        <strain evidence="8 9">BRTC-1</strain>
    </source>
</reference>
<feature type="transmembrane region" description="Helical" evidence="6">
    <location>
        <begin position="18"/>
        <end position="37"/>
    </location>
</feature>
<comment type="subcellular location">
    <subcellularLocation>
        <location evidence="1">Membrane</location>
        <topology evidence="1">Single-pass membrane protein</topology>
    </subcellularLocation>
</comment>
<dbReference type="Gene3D" id="3.30.1150.10">
    <property type="match status" value="1"/>
</dbReference>
<sequence>MSQSSATSFQIQSPNKTVIALAIAAVVVGHIGVLWGISHMKIRELVTPDKPPVKVRLITEKKPDLPPKPKEPPKKAKPQPPKEVKIVEKPKPTPPKKVEKVKATKAETPKQVEIPVTAPTPAPVVATPAPTPAPRPAPAPQISSPPAPAAPPGPVSVSVGSDGVAWRFKPNFSFGNKEIPAGGCTVSFTINANEKGKITNARVTNSTCDANITKKAVNAINRASFKPYKVDGVATPIIVSQPFALKP</sequence>
<evidence type="ECO:0000256" key="3">
    <source>
        <dbReference type="ARBA" id="ARBA00022989"/>
    </source>
</evidence>
<feature type="compositionally biased region" description="Pro residues" evidence="5">
    <location>
        <begin position="129"/>
        <end position="154"/>
    </location>
</feature>
<dbReference type="InterPro" id="IPR037682">
    <property type="entry name" value="TonB_C"/>
</dbReference>
<dbReference type="OrthoDB" id="9792439at2"/>
<feature type="compositionally biased region" description="Low complexity" evidence="5">
    <location>
        <begin position="115"/>
        <end position="128"/>
    </location>
</feature>
<keyword evidence="3 6" id="KW-1133">Transmembrane helix</keyword>
<proteinExistence type="predicted"/>
<dbReference type="InterPro" id="IPR006260">
    <property type="entry name" value="TonB/TolA_C"/>
</dbReference>
<evidence type="ECO:0000256" key="2">
    <source>
        <dbReference type="ARBA" id="ARBA00022692"/>
    </source>
</evidence>
<keyword evidence="2 6" id="KW-0812">Transmembrane</keyword>
<dbReference type="SUPFAM" id="SSF74653">
    <property type="entry name" value="TolA/TonB C-terminal domain"/>
    <property type="match status" value="1"/>
</dbReference>
<protein>
    <recommendedName>
        <fullName evidence="7">TonB C-terminal domain-containing protein</fullName>
    </recommendedName>
</protein>
<dbReference type="KEGG" id="ala:BFG52_14410"/>
<feature type="region of interest" description="Disordered" evidence="5">
    <location>
        <begin position="57"/>
        <end position="157"/>
    </location>
</feature>
<feature type="compositionally biased region" description="Basic and acidic residues" evidence="5">
    <location>
        <begin position="57"/>
        <end position="110"/>
    </location>
</feature>
<dbReference type="AlphaFoldDB" id="A0A1B2M2K3"/>
<evidence type="ECO:0000256" key="1">
    <source>
        <dbReference type="ARBA" id="ARBA00004167"/>
    </source>
</evidence>
<dbReference type="RefSeq" id="WP_067557754.1">
    <property type="nucleotide sequence ID" value="NZ_CP016895.1"/>
</dbReference>
<dbReference type="GO" id="GO:0016020">
    <property type="term" value="C:membrane"/>
    <property type="evidence" value="ECO:0007669"/>
    <property type="project" value="UniProtKB-SubCell"/>
</dbReference>
<evidence type="ECO:0000259" key="7">
    <source>
        <dbReference type="Pfam" id="PF03544"/>
    </source>
</evidence>
<dbReference type="Pfam" id="PF03544">
    <property type="entry name" value="TonB_C"/>
    <property type="match status" value="1"/>
</dbReference>
<dbReference type="GO" id="GO:0055085">
    <property type="term" value="P:transmembrane transport"/>
    <property type="evidence" value="ECO:0007669"/>
    <property type="project" value="InterPro"/>
</dbReference>
<dbReference type="STRING" id="1789224.BFG52_14410"/>
<name>A0A1B2M2K3_9GAMM</name>
<dbReference type="NCBIfam" id="TIGR01352">
    <property type="entry name" value="tonB_Cterm"/>
    <property type="match status" value="1"/>
</dbReference>
<dbReference type="Proteomes" id="UP000093391">
    <property type="component" value="Chromosome"/>
</dbReference>
<evidence type="ECO:0000256" key="5">
    <source>
        <dbReference type="SAM" id="MobiDB-lite"/>
    </source>
</evidence>
<evidence type="ECO:0000313" key="9">
    <source>
        <dbReference type="Proteomes" id="UP000093391"/>
    </source>
</evidence>
<keyword evidence="4 6" id="KW-0472">Membrane</keyword>
<evidence type="ECO:0000256" key="6">
    <source>
        <dbReference type="SAM" id="Phobius"/>
    </source>
</evidence>
<dbReference type="EMBL" id="CP016895">
    <property type="protein sequence ID" value="AOA59425.1"/>
    <property type="molecule type" value="Genomic_DNA"/>
</dbReference>
<evidence type="ECO:0000313" key="8">
    <source>
        <dbReference type="EMBL" id="AOA59425.1"/>
    </source>
</evidence>
<gene>
    <name evidence="8" type="ORF">BFG52_14410</name>
</gene>
<evidence type="ECO:0000256" key="4">
    <source>
        <dbReference type="ARBA" id="ARBA00023136"/>
    </source>
</evidence>
<keyword evidence="9" id="KW-1185">Reference proteome</keyword>
<accession>A0A1B2M2K3</accession>
<organism evidence="8 9">
    <name type="scientific">Acinetobacter larvae</name>
    <dbReference type="NCBI Taxonomy" id="1789224"/>
    <lineage>
        <taxon>Bacteria</taxon>
        <taxon>Pseudomonadati</taxon>
        <taxon>Pseudomonadota</taxon>
        <taxon>Gammaproteobacteria</taxon>
        <taxon>Moraxellales</taxon>
        <taxon>Moraxellaceae</taxon>
        <taxon>Acinetobacter</taxon>
    </lineage>
</organism>